<dbReference type="InterPro" id="IPR011335">
    <property type="entry name" value="Restrct_endonuc-II-like"/>
</dbReference>
<comment type="similarity">
    <text evidence="1 2">Belongs to the UPF0102 family.</text>
</comment>
<evidence type="ECO:0000256" key="2">
    <source>
        <dbReference type="HAMAP-Rule" id="MF_00048"/>
    </source>
</evidence>
<name>A0A7C0VC50_UNCW3</name>
<dbReference type="InterPro" id="IPR003509">
    <property type="entry name" value="UPF0102_YraN-like"/>
</dbReference>
<accession>A0A7C0VC50</accession>
<dbReference type="HAMAP" id="MF_00048">
    <property type="entry name" value="UPF0102"/>
    <property type="match status" value="1"/>
</dbReference>
<reference evidence="3" key="1">
    <citation type="journal article" date="2020" name="mSystems">
        <title>Genome- and Community-Level Interaction Insights into Carbon Utilization and Element Cycling Functions of Hydrothermarchaeota in Hydrothermal Sediment.</title>
        <authorList>
            <person name="Zhou Z."/>
            <person name="Liu Y."/>
            <person name="Xu W."/>
            <person name="Pan J."/>
            <person name="Luo Z.H."/>
            <person name="Li M."/>
        </authorList>
    </citation>
    <scope>NUCLEOTIDE SEQUENCE [LARGE SCALE GENOMIC DNA]</scope>
    <source>
        <strain evidence="3">HyVt-102</strain>
    </source>
</reference>
<dbReference type="PANTHER" id="PTHR34039:SF1">
    <property type="entry name" value="UPF0102 PROTEIN YRAN"/>
    <property type="match status" value="1"/>
</dbReference>
<dbReference type="NCBIfam" id="NF009150">
    <property type="entry name" value="PRK12497.1-3"/>
    <property type="match status" value="1"/>
</dbReference>
<dbReference type="PANTHER" id="PTHR34039">
    <property type="entry name" value="UPF0102 PROTEIN YRAN"/>
    <property type="match status" value="1"/>
</dbReference>
<sequence length="127" mass="14830">MVHAPYTGGHSDLSPKYRDIGEKIAVDYLLKKGYKILEKNFRFGKLEVDIIALKNDTVIFVEVKRREKSNFGSPEEFVDARKQRRVMKVAKFYMSRNGLFDTHHVRFDVISITGEEILHIEGAYREH</sequence>
<gene>
    <name evidence="3" type="ORF">ENF18_03570</name>
</gene>
<dbReference type="Proteomes" id="UP000885847">
    <property type="component" value="Unassembled WGS sequence"/>
</dbReference>
<evidence type="ECO:0000256" key="1">
    <source>
        <dbReference type="ARBA" id="ARBA00006738"/>
    </source>
</evidence>
<dbReference type="GO" id="GO:0003676">
    <property type="term" value="F:nucleic acid binding"/>
    <property type="evidence" value="ECO:0007669"/>
    <property type="project" value="InterPro"/>
</dbReference>
<dbReference type="Pfam" id="PF02021">
    <property type="entry name" value="UPF0102"/>
    <property type="match status" value="1"/>
</dbReference>
<evidence type="ECO:0000313" key="3">
    <source>
        <dbReference type="EMBL" id="HDI82855.1"/>
    </source>
</evidence>
<proteinExistence type="inferred from homology"/>
<dbReference type="CDD" id="cd20736">
    <property type="entry name" value="PoNe_Nuclease"/>
    <property type="match status" value="1"/>
</dbReference>
<organism evidence="3">
    <name type="scientific">candidate division WOR-3 bacterium</name>
    <dbReference type="NCBI Taxonomy" id="2052148"/>
    <lineage>
        <taxon>Bacteria</taxon>
        <taxon>Bacteria division WOR-3</taxon>
    </lineage>
</organism>
<dbReference type="NCBIfam" id="TIGR00252">
    <property type="entry name" value="YraN family protein"/>
    <property type="match status" value="1"/>
</dbReference>
<dbReference type="SUPFAM" id="SSF52980">
    <property type="entry name" value="Restriction endonuclease-like"/>
    <property type="match status" value="1"/>
</dbReference>
<dbReference type="InterPro" id="IPR011856">
    <property type="entry name" value="tRNA_endonuc-like_dom_sf"/>
</dbReference>
<dbReference type="AlphaFoldDB" id="A0A7C0VC50"/>
<protein>
    <recommendedName>
        <fullName evidence="2">UPF0102 protein ENF18_03570</fullName>
    </recommendedName>
</protein>
<comment type="caution">
    <text evidence="3">The sequence shown here is derived from an EMBL/GenBank/DDBJ whole genome shotgun (WGS) entry which is preliminary data.</text>
</comment>
<dbReference type="EMBL" id="DQWE01000171">
    <property type="protein sequence ID" value="HDI82855.1"/>
    <property type="molecule type" value="Genomic_DNA"/>
</dbReference>
<dbReference type="Gene3D" id="3.40.1350.10">
    <property type="match status" value="1"/>
</dbReference>